<dbReference type="OrthoDB" id="10058133at2759"/>
<feature type="compositionally biased region" description="Basic and acidic residues" evidence="3">
    <location>
        <begin position="219"/>
        <end position="231"/>
    </location>
</feature>
<evidence type="ECO:0000256" key="3">
    <source>
        <dbReference type="SAM" id="MobiDB-lite"/>
    </source>
</evidence>
<evidence type="ECO:0000313" key="5">
    <source>
        <dbReference type="RefSeq" id="XP_007538123.2"/>
    </source>
</evidence>
<evidence type="ECO:0000313" key="4">
    <source>
        <dbReference type="Proteomes" id="UP001652624"/>
    </source>
</evidence>
<feature type="region of interest" description="Disordered" evidence="3">
    <location>
        <begin position="132"/>
        <end position="194"/>
    </location>
</feature>
<feature type="region of interest" description="Disordered" evidence="3">
    <location>
        <begin position="39"/>
        <end position="73"/>
    </location>
</feature>
<feature type="region of interest" description="Disordered" evidence="3">
    <location>
        <begin position="210"/>
        <end position="468"/>
    </location>
</feature>
<dbReference type="PANTHER" id="PTHR15635:SF10">
    <property type="entry name" value="COILED-COIL DOMAIN-CONTAINING PROTEIN 9B"/>
    <property type="match status" value="1"/>
</dbReference>
<dbReference type="PANTHER" id="PTHR15635">
    <property type="entry name" value="COILED-COIL DOMAIN CONTAINING PROTEIN 9"/>
    <property type="match status" value="1"/>
</dbReference>
<feature type="region of interest" description="Disordered" evidence="3">
    <location>
        <begin position="1"/>
        <end position="26"/>
    </location>
</feature>
<dbReference type="eggNOG" id="ENOG502S0JY">
    <property type="taxonomic scope" value="Eukaryota"/>
</dbReference>
<evidence type="ECO:0000256" key="2">
    <source>
        <dbReference type="ARBA" id="ARBA00023054"/>
    </source>
</evidence>
<feature type="compositionally biased region" description="Basic and acidic residues" evidence="3">
    <location>
        <begin position="406"/>
        <end position="418"/>
    </location>
</feature>
<feature type="compositionally biased region" description="Polar residues" evidence="3">
    <location>
        <begin position="1"/>
        <end position="14"/>
    </location>
</feature>
<feature type="compositionally biased region" description="Basic and acidic residues" evidence="3">
    <location>
        <begin position="15"/>
        <end position="26"/>
    </location>
</feature>
<evidence type="ECO:0000256" key="1">
    <source>
        <dbReference type="ARBA" id="ARBA00022553"/>
    </source>
</evidence>
<feature type="compositionally biased region" description="Basic and acidic residues" evidence="3">
    <location>
        <begin position="292"/>
        <end position="314"/>
    </location>
</feature>
<dbReference type="Pfam" id="PF15266">
    <property type="entry name" value="DUF4594"/>
    <property type="match status" value="1"/>
</dbReference>
<dbReference type="InParanoid" id="A0A1S3AP56"/>
<protein>
    <submittedName>
        <fullName evidence="5">Coiled-coil domain-containing protein 9B isoform X1</fullName>
    </submittedName>
</protein>
<dbReference type="STRING" id="9365.ENSEEUP00000013724"/>
<name>A0A1S3AP56_ERIEU</name>
<organism evidence="4 5">
    <name type="scientific">Erinaceus europaeus</name>
    <name type="common">Western European hedgehog</name>
    <dbReference type="NCBI Taxonomy" id="9365"/>
    <lineage>
        <taxon>Eukaryota</taxon>
        <taxon>Metazoa</taxon>
        <taxon>Chordata</taxon>
        <taxon>Craniata</taxon>
        <taxon>Vertebrata</taxon>
        <taxon>Euteleostomi</taxon>
        <taxon>Mammalia</taxon>
        <taxon>Eutheria</taxon>
        <taxon>Laurasiatheria</taxon>
        <taxon>Eulipotyphla</taxon>
        <taxon>Erinaceidae</taxon>
        <taxon>Erinaceinae</taxon>
        <taxon>Erinaceus</taxon>
    </lineage>
</organism>
<sequence length="468" mass="50944">MQATGSQGTKPSMTRQEEKDAELDRRIVALRKKNQALLRRYQEIEEDRRQAERGHMTSTTPEPPPPDGLIVTISQAPGGKRVVSRNWARSSLAPRATAELLEGEEAEDRAWCLGEWVELAVTMENKAKAKRIVSEKPRRARNQGAEVAPGAQSPSIQARISSDSAQKDAQDPWNPGGQDLVPRQPPGGTLEVGWNYMQWKQERKQVDLARLAQQQDAQGDWRRPWNLDKAKPMSQTPSKPQEEGLAKTGSARGPRGHSRKALSPALSPSGKGGRWGQPSRPSGAPATRSRARGTERLTGRARRWDETEDKHVLESQEGCQGLRRSLEEEAQKQQTEQAKTSPTLALPEGPPEVSDSSLTSMVPSSDLAPLDLSLGRARSPGTGERACVLNPELGAQQSPQAEDPQVESKVHICPESQRESGVPGAREDGQATGPGLMPQSRAPRGSGRARGTGSVKGRTRAVGPAERR</sequence>
<keyword evidence="2" id="KW-0175">Coiled coil</keyword>
<gene>
    <name evidence="5" type="primary">CCDC9B</name>
</gene>
<proteinExistence type="predicted"/>
<accession>A0A1S3AP56</accession>
<dbReference type="Proteomes" id="UP001652624">
    <property type="component" value="Chromosome 16"/>
</dbReference>
<keyword evidence="1" id="KW-0597">Phosphoprotein</keyword>
<keyword evidence="4" id="KW-1185">Reference proteome</keyword>
<feature type="compositionally biased region" description="Low complexity" evidence="3">
    <location>
        <begin position="440"/>
        <end position="453"/>
    </location>
</feature>
<dbReference type="InterPro" id="IPR029336">
    <property type="entry name" value="DUF4594"/>
</dbReference>
<dbReference type="RefSeq" id="XP_007538123.2">
    <property type="nucleotide sequence ID" value="XM_007538061.3"/>
</dbReference>
<dbReference type="AlphaFoldDB" id="A0A1S3AP56"/>
<reference evidence="5" key="1">
    <citation type="submission" date="2025-08" db="UniProtKB">
        <authorList>
            <consortium name="RefSeq"/>
        </authorList>
    </citation>
    <scope>IDENTIFICATION</scope>
</reference>
<feature type="compositionally biased region" description="Polar residues" evidence="3">
    <location>
        <begin position="152"/>
        <end position="164"/>
    </location>
</feature>
<feature type="compositionally biased region" description="Low complexity" evidence="3">
    <location>
        <begin position="363"/>
        <end position="374"/>
    </location>
</feature>
<dbReference type="FunCoup" id="A0A1S3AP56">
    <property type="interactions" value="45"/>
</dbReference>
<feature type="compositionally biased region" description="Basic and acidic residues" evidence="3">
    <location>
        <begin position="40"/>
        <end position="55"/>
    </location>
</feature>